<dbReference type="AlphaFoldDB" id="A0A061E5S8"/>
<dbReference type="Gramene" id="EOY00331">
    <property type="protein sequence ID" value="EOY00331"/>
    <property type="gene ID" value="TCM_010179"/>
</dbReference>
<dbReference type="Proteomes" id="UP000026915">
    <property type="component" value="Chromosome 2"/>
</dbReference>
<dbReference type="InParanoid" id="A0A061E5S8"/>
<evidence type="ECO:0000313" key="1">
    <source>
        <dbReference type="EMBL" id="EOY00331.1"/>
    </source>
</evidence>
<proteinExistence type="predicted"/>
<name>A0A061E5S8_THECC</name>
<organism evidence="1 2">
    <name type="scientific">Theobroma cacao</name>
    <name type="common">Cacao</name>
    <name type="synonym">Cocoa</name>
    <dbReference type="NCBI Taxonomy" id="3641"/>
    <lineage>
        <taxon>Eukaryota</taxon>
        <taxon>Viridiplantae</taxon>
        <taxon>Streptophyta</taxon>
        <taxon>Embryophyta</taxon>
        <taxon>Tracheophyta</taxon>
        <taxon>Spermatophyta</taxon>
        <taxon>Magnoliopsida</taxon>
        <taxon>eudicotyledons</taxon>
        <taxon>Gunneridae</taxon>
        <taxon>Pentapetalae</taxon>
        <taxon>rosids</taxon>
        <taxon>malvids</taxon>
        <taxon>Malvales</taxon>
        <taxon>Malvaceae</taxon>
        <taxon>Byttnerioideae</taxon>
        <taxon>Theobroma</taxon>
    </lineage>
</organism>
<dbReference type="HOGENOM" id="CLU_081992_1_0_1"/>
<reference evidence="1 2" key="1">
    <citation type="journal article" date="2013" name="Genome Biol.">
        <title>The genome sequence of the most widely cultivated cacao type and its use to identify candidate genes regulating pod color.</title>
        <authorList>
            <person name="Motamayor J.C."/>
            <person name="Mockaitis K."/>
            <person name="Schmutz J."/>
            <person name="Haiminen N."/>
            <person name="Iii D.L."/>
            <person name="Cornejo O."/>
            <person name="Findley S.D."/>
            <person name="Zheng P."/>
            <person name="Utro F."/>
            <person name="Royaert S."/>
            <person name="Saski C."/>
            <person name="Jenkins J."/>
            <person name="Podicheti R."/>
            <person name="Zhao M."/>
            <person name="Scheffler B.E."/>
            <person name="Stack J.C."/>
            <person name="Feltus F.A."/>
            <person name="Mustiga G.M."/>
            <person name="Amores F."/>
            <person name="Phillips W."/>
            <person name="Marelli J.P."/>
            <person name="May G.D."/>
            <person name="Shapiro H."/>
            <person name="Ma J."/>
            <person name="Bustamante C.D."/>
            <person name="Schnell R.J."/>
            <person name="Main D."/>
            <person name="Gilbert D."/>
            <person name="Parida L."/>
            <person name="Kuhn D.N."/>
        </authorList>
    </citation>
    <scope>NUCLEOTIDE SEQUENCE [LARGE SCALE GENOMIC DNA]</scope>
    <source>
        <strain evidence="2">cv. Matina 1-6</strain>
    </source>
</reference>
<keyword evidence="2" id="KW-1185">Reference proteome</keyword>
<dbReference type="EMBL" id="CM001880">
    <property type="protein sequence ID" value="EOY00331.1"/>
    <property type="molecule type" value="Genomic_DNA"/>
</dbReference>
<gene>
    <name evidence="1" type="ORF">TCM_010179</name>
</gene>
<evidence type="ECO:0000313" key="2">
    <source>
        <dbReference type="Proteomes" id="UP000026915"/>
    </source>
</evidence>
<protein>
    <submittedName>
        <fullName evidence="1">Uncharacterized protein</fullName>
    </submittedName>
</protein>
<accession>A0A061E5S8</accession>
<sequence>MGWRRMEKQIGTRRNRLTQKARSITKHTGDSVPFIVHAKRMETYIATLSHKYGEDSSSQLELDSHAWTKAIGGMIITRTYVYGFGSRRPATTILNDAVTSESIVNLCIGFNIRLKEKVKNLSNDMSQMREQMTQHFGAMNEFIVSMKAMMIKRRSRKGHVSSSSLASDKFGIAGR</sequence>